<name>A0ABR4JGC0_9EURO</name>
<dbReference type="EMBL" id="JBFXLU010000151">
    <property type="protein sequence ID" value="KAL2838018.1"/>
    <property type="molecule type" value="Genomic_DNA"/>
</dbReference>
<evidence type="ECO:0000313" key="2">
    <source>
        <dbReference type="Proteomes" id="UP001610446"/>
    </source>
</evidence>
<reference evidence="1 2" key="1">
    <citation type="submission" date="2024-07" db="EMBL/GenBank/DDBJ databases">
        <title>Section-level genome sequencing and comparative genomics of Aspergillus sections Usti and Cavernicolus.</title>
        <authorList>
            <consortium name="Lawrence Berkeley National Laboratory"/>
            <person name="Nybo J.L."/>
            <person name="Vesth T.C."/>
            <person name="Theobald S."/>
            <person name="Frisvad J.C."/>
            <person name="Larsen T.O."/>
            <person name="Kjaerboelling I."/>
            <person name="Rothschild-Mancinelli K."/>
            <person name="Lyhne E.K."/>
            <person name="Kogle M.E."/>
            <person name="Barry K."/>
            <person name="Clum A."/>
            <person name="Na H."/>
            <person name="Ledsgaard L."/>
            <person name="Lin J."/>
            <person name="Lipzen A."/>
            <person name="Kuo A."/>
            <person name="Riley R."/>
            <person name="Mondo S."/>
            <person name="Labutti K."/>
            <person name="Haridas S."/>
            <person name="Pangalinan J."/>
            <person name="Salamov A.A."/>
            <person name="Simmons B.A."/>
            <person name="Magnuson J.K."/>
            <person name="Chen J."/>
            <person name="Drula E."/>
            <person name="Henrissat B."/>
            <person name="Wiebenga A."/>
            <person name="Lubbers R.J."/>
            <person name="Gomes A.C."/>
            <person name="Makela M.R."/>
            <person name="Stajich J."/>
            <person name="Grigoriev I.V."/>
            <person name="Mortensen U.H."/>
            <person name="De Vries R.P."/>
            <person name="Baker S.E."/>
            <person name="Andersen M.R."/>
        </authorList>
    </citation>
    <scope>NUCLEOTIDE SEQUENCE [LARGE SCALE GENOMIC DNA]</scope>
    <source>
        <strain evidence="1 2">CBS 123904</strain>
    </source>
</reference>
<accession>A0ABR4JGC0</accession>
<keyword evidence="2" id="KW-1185">Reference proteome</keyword>
<proteinExistence type="predicted"/>
<comment type="caution">
    <text evidence="1">The sequence shown here is derived from an EMBL/GenBank/DDBJ whole genome shotgun (WGS) entry which is preliminary data.</text>
</comment>
<gene>
    <name evidence="1" type="ORF">BJY01DRAFT_251142</name>
</gene>
<dbReference type="Proteomes" id="UP001610446">
    <property type="component" value="Unassembled WGS sequence"/>
</dbReference>
<organism evidence="1 2">
    <name type="scientific">Aspergillus pseudoustus</name>
    <dbReference type="NCBI Taxonomy" id="1810923"/>
    <lineage>
        <taxon>Eukaryota</taxon>
        <taxon>Fungi</taxon>
        <taxon>Dikarya</taxon>
        <taxon>Ascomycota</taxon>
        <taxon>Pezizomycotina</taxon>
        <taxon>Eurotiomycetes</taxon>
        <taxon>Eurotiomycetidae</taxon>
        <taxon>Eurotiales</taxon>
        <taxon>Aspergillaceae</taxon>
        <taxon>Aspergillus</taxon>
        <taxon>Aspergillus subgen. Nidulantes</taxon>
    </lineage>
</organism>
<evidence type="ECO:0000313" key="1">
    <source>
        <dbReference type="EMBL" id="KAL2838018.1"/>
    </source>
</evidence>
<sequence length="402" mass="46840">MAHQAHNIPWTLLASNLKYSPPSPSNVTNLYPRMQPHQGKVITFFINAFARNIKEHSICERWKYPEHYDRPASTATIVDEKTVARIAPTVRRVKKILEGNAGCRELDENYTASLFLTAYYYTPCYSFLNSQSQGFFNLQIVETLLLYGEMDTILRGCAHPDVAIKGWWNAQECPCGGYEVGWELIYRKALTAYLCLNLLYCFPELWDSASSTGAEKNDYRDTRLYQYMLRSCTGDHGKTDLMTLPHREFLGIPDDYWNSRAFFVKNEAYWLSASPHTDKYGFANEDPGLYGLAPFAQFLSLERPTALDIMELAEYKAKRRLKVEHDPLHPENREELGKYLKFCWQILVRCDMMAGEIGLEIPWYDLIAECLVKMLNYKGCKLEGRWFRKQQHEDYTWTYIFL</sequence>
<protein>
    <submittedName>
        <fullName evidence="1">Uncharacterized protein</fullName>
    </submittedName>
</protein>